<protein>
    <submittedName>
        <fullName evidence="2">Uncharacterized protein</fullName>
    </submittedName>
</protein>
<keyword evidence="1" id="KW-0472">Membrane</keyword>
<organism evidence="2 3">
    <name type="scientific">Mongoliitalea lutea</name>
    <dbReference type="NCBI Taxonomy" id="849756"/>
    <lineage>
        <taxon>Bacteria</taxon>
        <taxon>Pseudomonadati</taxon>
        <taxon>Bacteroidota</taxon>
        <taxon>Cytophagia</taxon>
        <taxon>Cytophagales</taxon>
        <taxon>Cyclobacteriaceae</taxon>
        <taxon>Mongoliitalea</taxon>
    </lineage>
</organism>
<evidence type="ECO:0000313" key="3">
    <source>
        <dbReference type="Proteomes" id="UP000642809"/>
    </source>
</evidence>
<dbReference type="RefSeq" id="WP_189585207.1">
    <property type="nucleotide sequence ID" value="NZ_BMYF01000023.1"/>
</dbReference>
<sequence length="183" mass="21634">MKILEFIYDLTGSIFITWLISLVLICLVFYLIKRLTTGIYDFFAYELSIKDAESLNVTKIQFIREIVDWCVENLGLASNSNHPPSVELMYYKHSKLSGVYYTNGKRIIVYWGSHQNLLDIIDTTIHEYQHYLDLKNMKDVKAYDKESEDVGYFENYYEVRARKVAAKHRVACFKYLKKQQIIL</sequence>
<reference evidence="2" key="1">
    <citation type="journal article" date="2014" name="Int. J. Syst. Evol. Microbiol.">
        <title>Complete genome sequence of Corynebacterium casei LMG S-19264T (=DSM 44701T), isolated from a smear-ripened cheese.</title>
        <authorList>
            <consortium name="US DOE Joint Genome Institute (JGI-PGF)"/>
            <person name="Walter F."/>
            <person name="Albersmeier A."/>
            <person name="Kalinowski J."/>
            <person name="Ruckert C."/>
        </authorList>
    </citation>
    <scope>NUCLEOTIDE SEQUENCE</scope>
    <source>
        <strain evidence="2">KCTC 23224</strain>
    </source>
</reference>
<dbReference type="AlphaFoldDB" id="A0A8J3G6U7"/>
<dbReference type="EMBL" id="BMYF01000023">
    <property type="protein sequence ID" value="GHB49242.1"/>
    <property type="molecule type" value="Genomic_DNA"/>
</dbReference>
<keyword evidence="3" id="KW-1185">Reference proteome</keyword>
<gene>
    <name evidence="2" type="ORF">GCM10008106_32560</name>
</gene>
<comment type="caution">
    <text evidence="2">The sequence shown here is derived from an EMBL/GenBank/DDBJ whole genome shotgun (WGS) entry which is preliminary data.</text>
</comment>
<evidence type="ECO:0000313" key="2">
    <source>
        <dbReference type="EMBL" id="GHB49242.1"/>
    </source>
</evidence>
<keyword evidence="1" id="KW-1133">Transmembrane helix</keyword>
<evidence type="ECO:0000256" key="1">
    <source>
        <dbReference type="SAM" id="Phobius"/>
    </source>
</evidence>
<proteinExistence type="predicted"/>
<accession>A0A8J3G6U7</accession>
<feature type="transmembrane region" description="Helical" evidence="1">
    <location>
        <begin position="6"/>
        <end position="32"/>
    </location>
</feature>
<reference evidence="2" key="2">
    <citation type="submission" date="2020-09" db="EMBL/GenBank/DDBJ databases">
        <authorList>
            <person name="Sun Q."/>
            <person name="Kim S."/>
        </authorList>
    </citation>
    <scope>NUCLEOTIDE SEQUENCE</scope>
    <source>
        <strain evidence="2">KCTC 23224</strain>
    </source>
</reference>
<name>A0A8J3G6U7_9BACT</name>
<keyword evidence="1" id="KW-0812">Transmembrane</keyword>
<dbReference type="Proteomes" id="UP000642809">
    <property type="component" value="Unassembled WGS sequence"/>
</dbReference>